<gene>
    <name evidence="2" type="ORF">O0I10_011872</name>
    <name evidence="1" type="ORF">O0I10_013100</name>
</gene>
<dbReference type="RefSeq" id="XP_058337390.1">
    <property type="nucleotide sequence ID" value="XM_058491833.1"/>
</dbReference>
<name>A0AAD7UQX0_9FUNG</name>
<evidence type="ECO:0000313" key="3">
    <source>
        <dbReference type="Proteomes" id="UP001234581"/>
    </source>
</evidence>
<proteinExistence type="predicted"/>
<protein>
    <submittedName>
        <fullName evidence="1">Uncharacterized protein</fullName>
    </submittedName>
</protein>
<dbReference type="GeneID" id="83219270"/>
<evidence type="ECO:0000313" key="2">
    <source>
        <dbReference type="EMBL" id="KAJ8652476.1"/>
    </source>
</evidence>
<evidence type="ECO:0000313" key="1">
    <source>
        <dbReference type="EMBL" id="KAJ8651376.1"/>
    </source>
</evidence>
<dbReference type="Proteomes" id="UP001234581">
    <property type="component" value="Unassembled WGS sequence"/>
</dbReference>
<comment type="caution">
    <text evidence="1">The sequence shown here is derived from an EMBL/GenBank/DDBJ whole genome shotgun (WGS) entry which is preliminary data.</text>
</comment>
<dbReference type="EMBL" id="JARTCD010000239">
    <property type="protein sequence ID" value="KAJ8651376.1"/>
    <property type="molecule type" value="Genomic_DNA"/>
</dbReference>
<keyword evidence="3" id="KW-1185">Reference proteome</keyword>
<accession>A0AAD7UQX0</accession>
<reference evidence="1 3" key="1">
    <citation type="submission" date="2023-03" db="EMBL/GenBank/DDBJ databases">
        <title>Genome sequence of Lichtheimia ornata CBS 291.66.</title>
        <authorList>
            <person name="Mohabir J.T."/>
            <person name="Shea T.P."/>
            <person name="Kurbessoian T."/>
            <person name="Berby B."/>
            <person name="Fontaine J."/>
            <person name="Livny J."/>
            <person name="Gnirke A."/>
            <person name="Stajich J.E."/>
            <person name="Cuomo C.A."/>
        </authorList>
    </citation>
    <scope>NUCLEOTIDE SEQUENCE [LARGE SCALE GENOMIC DNA]</scope>
    <source>
        <strain evidence="1">CBS 291.66</strain>
    </source>
</reference>
<dbReference type="EMBL" id="JARTCD010000103">
    <property type="protein sequence ID" value="KAJ8652476.1"/>
    <property type="molecule type" value="Genomic_DNA"/>
</dbReference>
<sequence>MDYPRYLALYYLLTENRFPLDCDHDYKKKLRNTARMYLAEDGKLFKKQRDGSRGLEVLHEGNADDVIRRVHEEGHLESTTLGGGCDFAMKATNFLNEYEIG</sequence>
<dbReference type="AlphaFoldDB" id="A0AAD7UQX0"/>
<organism evidence="1 3">
    <name type="scientific">Lichtheimia ornata</name>
    <dbReference type="NCBI Taxonomy" id="688661"/>
    <lineage>
        <taxon>Eukaryota</taxon>
        <taxon>Fungi</taxon>
        <taxon>Fungi incertae sedis</taxon>
        <taxon>Mucoromycota</taxon>
        <taxon>Mucoromycotina</taxon>
        <taxon>Mucoromycetes</taxon>
        <taxon>Mucorales</taxon>
        <taxon>Lichtheimiaceae</taxon>
        <taxon>Lichtheimia</taxon>
    </lineage>
</organism>